<evidence type="ECO:0000313" key="4">
    <source>
        <dbReference type="EMBL" id="OUJ67870.1"/>
    </source>
</evidence>
<sequence>MNTRYVPYYRVSTQRQGQSGLGLEAQQAAVQAFVPEPTQLLPAFTEVESGSKNQRPQLAAAIAAAREQGATLLIAKLDRLSRNAGFILTLRDSGVSFVCCDMPDANTLTVGLFAVIAQHERELISKRTKDALAAKKARGAVLGTPANMTSVATEKGL</sequence>
<dbReference type="InterPro" id="IPR006119">
    <property type="entry name" value="Resolv_N"/>
</dbReference>
<evidence type="ECO:0000256" key="2">
    <source>
        <dbReference type="ARBA" id="ARBA00023172"/>
    </source>
</evidence>
<organism evidence="4 5">
    <name type="scientific">Hymenobacter crusticola</name>
    <dbReference type="NCBI Taxonomy" id="1770526"/>
    <lineage>
        <taxon>Bacteria</taxon>
        <taxon>Pseudomonadati</taxon>
        <taxon>Bacteroidota</taxon>
        <taxon>Cytophagia</taxon>
        <taxon>Cytophagales</taxon>
        <taxon>Hymenobacteraceae</taxon>
        <taxon>Hymenobacter</taxon>
    </lineage>
</organism>
<dbReference type="AlphaFoldDB" id="A0A243W551"/>
<dbReference type="InterPro" id="IPR050639">
    <property type="entry name" value="SSR_resolvase"/>
</dbReference>
<keyword evidence="5" id="KW-1185">Reference proteome</keyword>
<keyword evidence="1" id="KW-0238">DNA-binding</keyword>
<dbReference type="InterPro" id="IPR036162">
    <property type="entry name" value="Resolvase-like_N_sf"/>
</dbReference>
<dbReference type="GO" id="GO:0000150">
    <property type="term" value="F:DNA strand exchange activity"/>
    <property type="evidence" value="ECO:0007669"/>
    <property type="project" value="InterPro"/>
</dbReference>
<dbReference type="GO" id="GO:0003677">
    <property type="term" value="F:DNA binding"/>
    <property type="evidence" value="ECO:0007669"/>
    <property type="project" value="UniProtKB-KW"/>
</dbReference>
<dbReference type="PROSITE" id="PS51736">
    <property type="entry name" value="RECOMBINASES_3"/>
    <property type="match status" value="1"/>
</dbReference>
<comment type="caution">
    <text evidence="4">The sequence shown here is derived from an EMBL/GenBank/DDBJ whole genome shotgun (WGS) entry which is preliminary data.</text>
</comment>
<dbReference type="OrthoDB" id="2290206at2"/>
<dbReference type="Proteomes" id="UP000194873">
    <property type="component" value="Unassembled WGS sequence"/>
</dbReference>
<dbReference type="Pfam" id="PF00239">
    <property type="entry name" value="Resolvase"/>
    <property type="match status" value="1"/>
</dbReference>
<evidence type="ECO:0000313" key="5">
    <source>
        <dbReference type="Proteomes" id="UP000194873"/>
    </source>
</evidence>
<dbReference type="SUPFAM" id="SSF53041">
    <property type="entry name" value="Resolvase-like"/>
    <property type="match status" value="1"/>
</dbReference>
<feature type="domain" description="Resolvase/invertase-type recombinase catalytic" evidence="3">
    <location>
        <begin position="4"/>
        <end position="139"/>
    </location>
</feature>
<reference evidence="4 5" key="1">
    <citation type="submission" date="2017-01" db="EMBL/GenBank/DDBJ databases">
        <title>A new Hymenobacter.</title>
        <authorList>
            <person name="Liang Y."/>
            <person name="Feng F."/>
        </authorList>
    </citation>
    <scope>NUCLEOTIDE SEQUENCE [LARGE SCALE GENOMIC DNA]</scope>
    <source>
        <strain evidence="4">MIMBbqt21</strain>
    </source>
</reference>
<dbReference type="CDD" id="cd00338">
    <property type="entry name" value="Ser_Recombinase"/>
    <property type="match status" value="1"/>
</dbReference>
<dbReference type="SMART" id="SM00857">
    <property type="entry name" value="Resolvase"/>
    <property type="match status" value="1"/>
</dbReference>
<accession>A0A243W551</accession>
<evidence type="ECO:0000256" key="1">
    <source>
        <dbReference type="ARBA" id="ARBA00023125"/>
    </source>
</evidence>
<dbReference type="EMBL" id="MTSE01000060">
    <property type="protein sequence ID" value="OUJ67870.1"/>
    <property type="molecule type" value="Genomic_DNA"/>
</dbReference>
<proteinExistence type="predicted"/>
<protein>
    <submittedName>
        <fullName evidence="4">Resolvase</fullName>
    </submittedName>
</protein>
<dbReference type="PANTHER" id="PTHR30461">
    <property type="entry name" value="DNA-INVERTASE FROM LAMBDOID PROPHAGE"/>
    <property type="match status" value="1"/>
</dbReference>
<keyword evidence="2" id="KW-0233">DNA recombination</keyword>
<name>A0A243W551_9BACT</name>
<feature type="non-terminal residue" evidence="4">
    <location>
        <position position="157"/>
    </location>
</feature>
<dbReference type="PANTHER" id="PTHR30461:SF2">
    <property type="entry name" value="SERINE RECOMBINASE PINE-RELATED"/>
    <property type="match status" value="1"/>
</dbReference>
<dbReference type="RefSeq" id="WP_086597491.1">
    <property type="nucleotide sequence ID" value="NZ_MTSE01000060.1"/>
</dbReference>
<dbReference type="Gene3D" id="3.40.50.1390">
    <property type="entry name" value="Resolvase, N-terminal catalytic domain"/>
    <property type="match status" value="1"/>
</dbReference>
<evidence type="ECO:0000259" key="3">
    <source>
        <dbReference type="PROSITE" id="PS51736"/>
    </source>
</evidence>
<gene>
    <name evidence="4" type="ORF">BXP70_28400</name>
</gene>